<dbReference type="EC" id="4.3.3.7" evidence="4 12"/>
<dbReference type="UniPathway" id="UPA00034">
    <property type="reaction ID" value="UER00017"/>
</dbReference>
<dbReference type="SMART" id="SM01130">
    <property type="entry name" value="DHDPS"/>
    <property type="match status" value="1"/>
</dbReference>
<dbReference type="PANTHER" id="PTHR12128:SF66">
    <property type="entry name" value="4-HYDROXY-2-OXOGLUTARATE ALDOLASE, MITOCHONDRIAL"/>
    <property type="match status" value="1"/>
</dbReference>
<comment type="caution">
    <text evidence="12">Was originally thought to be a dihydrodipicolinate synthase (DHDPS), catalyzing the condensation of (S)-aspartate-beta-semialdehyde [(S)-ASA] and pyruvate to dihydrodipicolinate (DHDP). However, it was shown in E.coli that the product of the enzymatic reaction is not dihydrodipicolinate but in fact (4S)-4-hydroxy-2,3,4,5-tetrahydro-(2S)-dipicolinic acid (HTPA), and that the consecutive dehydration reaction leading to DHDP is not spontaneous but catalyzed by DapB.</text>
</comment>
<dbReference type="PANTHER" id="PTHR12128">
    <property type="entry name" value="DIHYDRODIPICOLINATE SYNTHASE"/>
    <property type="match status" value="1"/>
</dbReference>
<dbReference type="GO" id="GO:0019877">
    <property type="term" value="P:diaminopimelate biosynthetic process"/>
    <property type="evidence" value="ECO:0007669"/>
    <property type="project" value="UniProtKB-UniRule"/>
</dbReference>
<comment type="subcellular location">
    <subcellularLocation>
        <location evidence="12">Cytoplasm</location>
    </subcellularLocation>
</comment>
<dbReference type="GO" id="GO:0005737">
    <property type="term" value="C:cytoplasm"/>
    <property type="evidence" value="ECO:0007669"/>
    <property type="project" value="UniProtKB-SubCell"/>
</dbReference>
<dbReference type="InterPro" id="IPR020625">
    <property type="entry name" value="Schiff_base-form_aldolases_AS"/>
</dbReference>
<dbReference type="Gene3D" id="3.20.20.70">
    <property type="entry name" value="Aldolase class I"/>
    <property type="match status" value="1"/>
</dbReference>
<dbReference type="PROSITE" id="PS00666">
    <property type="entry name" value="DHDPS_2"/>
    <property type="match status" value="1"/>
</dbReference>
<evidence type="ECO:0000256" key="7">
    <source>
        <dbReference type="ARBA" id="ARBA00022915"/>
    </source>
</evidence>
<evidence type="ECO:0000256" key="4">
    <source>
        <dbReference type="ARBA" id="ARBA00012086"/>
    </source>
</evidence>
<comment type="subunit">
    <text evidence="12">Homotetramer; dimer of dimers.</text>
</comment>
<dbReference type="InterPro" id="IPR013785">
    <property type="entry name" value="Aldolase_TIM"/>
</dbReference>
<dbReference type="OrthoDB" id="9782828at2"/>
<evidence type="ECO:0000256" key="12">
    <source>
        <dbReference type="HAMAP-Rule" id="MF_00418"/>
    </source>
</evidence>
<reference evidence="16 17" key="1">
    <citation type="submission" date="2016-10" db="EMBL/GenBank/DDBJ databases">
        <authorList>
            <person name="de Groot N.N."/>
        </authorList>
    </citation>
    <scope>NUCLEOTIDE SEQUENCE [LARGE SCALE GENOMIC DNA]</scope>
    <source>
        <strain evidence="16 17">ATCC 51327</strain>
    </source>
</reference>
<comment type="similarity">
    <text evidence="3 12 13">Belongs to the DapA family.</text>
</comment>
<keyword evidence="6 12" id="KW-0028">Amino-acid biosynthesis</keyword>
<evidence type="ECO:0000256" key="5">
    <source>
        <dbReference type="ARBA" id="ARBA00022490"/>
    </source>
</evidence>
<dbReference type="CDD" id="cd00950">
    <property type="entry name" value="DHDPS"/>
    <property type="match status" value="1"/>
</dbReference>
<feature type="active site" description="Proton donor/acceptor" evidence="12 14">
    <location>
        <position position="133"/>
    </location>
</feature>
<dbReference type="InterPro" id="IPR005263">
    <property type="entry name" value="DapA"/>
</dbReference>
<keyword evidence="17" id="KW-1185">Reference proteome</keyword>
<dbReference type="PRINTS" id="PR00146">
    <property type="entry name" value="DHPICSNTHASE"/>
</dbReference>
<keyword evidence="5 12" id="KW-0963">Cytoplasm</keyword>
<evidence type="ECO:0000313" key="17">
    <source>
        <dbReference type="Proteomes" id="UP000199006"/>
    </source>
</evidence>
<comment type="catalytic activity">
    <reaction evidence="11 12">
        <text>L-aspartate 4-semialdehyde + pyruvate = (2S,4S)-4-hydroxy-2,3,4,5-tetrahydrodipicolinate + H2O + H(+)</text>
        <dbReference type="Rhea" id="RHEA:34171"/>
        <dbReference type="ChEBI" id="CHEBI:15361"/>
        <dbReference type="ChEBI" id="CHEBI:15377"/>
        <dbReference type="ChEBI" id="CHEBI:15378"/>
        <dbReference type="ChEBI" id="CHEBI:67139"/>
        <dbReference type="ChEBI" id="CHEBI:537519"/>
        <dbReference type="EC" id="4.3.3.7"/>
    </reaction>
</comment>
<dbReference type="GO" id="GO:0008840">
    <property type="term" value="F:4-hydroxy-tetrahydrodipicolinate synthase activity"/>
    <property type="evidence" value="ECO:0007669"/>
    <property type="project" value="UniProtKB-UniRule"/>
</dbReference>
<keyword evidence="9 12" id="KW-0456">Lyase</keyword>
<evidence type="ECO:0000256" key="15">
    <source>
        <dbReference type="PIRSR" id="PIRSR001365-2"/>
    </source>
</evidence>
<dbReference type="InterPro" id="IPR020624">
    <property type="entry name" value="Schiff_base-form_aldolases_CS"/>
</dbReference>
<dbReference type="AlphaFoldDB" id="A0A1I4LFK6"/>
<name>A0A1I4LFK6_9FIRM</name>
<evidence type="ECO:0000256" key="3">
    <source>
        <dbReference type="ARBA" id="ARBA00007592"/>
    </source>
</evidence>
<keyword evidence="7 12" id="KW-0220">Diaminopimelate biosynthesis</keyword>
<dbReference type="GO" id="GO:0009089">
    <property type="term" value="P:lysine biosynthetic process via diaminopimelate"/>
    <property type="evidence" value="ECO:0007669"/>
    <property type="project" value="UniProtKB-UniRule"/>
</dbReference>
<dbReference type="InterPro" id="IPR002220">
    <property type="entry name" value="DapA-like"/>
</dbReference>
<evidence type="ECO:0000256" key="14">
    <source>
        <dbReference type="PIRSR" id="PIRSR001365-1"/>
    </source>
</evidence>
<evidence type="ECO:0000256" key="1">
    <source>
        <dbReference type="ARBA" id="ARBA00003294"/>
    </source>
</evidence>
<protein>
    <recommendedName>
        <fullName evidence="4 12">4-hydroxy-tetrahydrodipicolinate synthase</fullName>
        <shortName evidence="12">HTPA synthase</shortName>
        <ecNumber evidence="4 12">4.3.3.7</ecNumber>
    </recommendedName>
</protein>
<keyword evidence="10 12" id="KW-0704">Schiff base</keyword>
<dbReference type="STRING" id="29563.SAMN02983006_02307"/>
<evidence type="ECO:0000256" key="10">
    <source>
        <dbReference type="ARBA" id="ARBA00023270"/>
    </source>
</evidence>
<dbReference type="SUPFAM" id="SSF51569">
    <property type="entry name" value="Aldolase"/>
    <property type="match status" value="1"/>
</dbReference>
<dbReference type="NCBIfam" id="TIGR00674">
    <property type="entry name" value="dapA"/>
    <property type="match status" value="1"/>
</dbReference>
<dbReference type="EMBL" id="FOTI01000040">
    <property type="protein sequence ID" value="SFL89679.1"/>
    <property type="molecule type" value="Genomic_DNA"/>
</dbReference>
<organism evidence="16 17">
    <name type="scientific">Halanaerobium salsuginis</name>
    <dbReference type="NCBI Taxonomy" id="29563"/>
    <lineage>
        <taxon>Bacteria</taxon>
        <taxon>Bacillati</taxon>
        <taxon>Bacillota</taxon>
        <taxon>Clostridia</taxon>
        <taxon>Halanaerobiales</taxon>
        <taxon>Halanaerobiaceae</taxon>
        <taxon>Halanaerobium</taxon>
    </lineage>
</organism>
<feature type="site" description="Part of a proton relay during catalysis" evidence="12">
    <location>
        <position position="44"/>
    </location>
</feature>
<accession>A0A1I4LFK6</accession>
<proteinExistence type="inferred from homology"/>
<dbReference type="PROSITE" id="PS00665">
    <property type="entry name" value="DHDPS_1"/>
    <property type="match status" value="1"/>
</dbReference>
<evidence type="ECO:0000313" key="16">
    <source>
        <dbReference type="EMBL" id="SFL89679.1"/>
    </source>
</evidence>
<feature type="binding site" evidence="12 15">
    <location>
        <position position="45"/>
    </location>
    <ligand>
        <name>pyruvate</name>
        <dbReference type="ChEBI" id="CHEBI:15361"/>
    </ligand>
</feature>
<evidence type="ECO:0000256" key="13">
    <source>
        <dbReference type="PIRNR" id="PIRNR001365"/>
    </source>
</evidence>
<evidence type="ECO:0000256" key="6">
    <source>
        <dbReference type="ARBA" id="ARBA00022605"/>
    </source>
</evidence>
<evidence type="ECO:0000256" key="2">
    <source>
        <dbReference type="ARBA" id="ARBA00005120"/>
    </source>
</evidence>
<dbReference type="Pfam" id="PF00701">
    <property type="entry name" value="DHDPS"/>
    <property type="match status" value="1"/>
</dbReference>
<sequence>MFKGVGTALITPFQDNGQVDFNLFEKIIQNQLANKVDALIVLGTTGESPTIKFTERAEIIKFVVEKTAGKIPVIVGTGTNDTNHVVEMNQQAVECGANGLLIVTPYYNKTNQAGLVEHYTYIAEQTELPIIVYNVPSRTGVNIEAETFQKMSQQAKNIVSIKEASGNMSQILKMIDLSQENIKLFSGNDDQTLPVITSGGAGVISVFSNLLPGVMKKITSQLIAGEYQSARKLYYKYLKLMNLLFIDVNPIPIKFAMAQLELSNNNLRRPLVKLAKTKQNALITEMKELELI</sequence>
<evidence type="ECO:0000256" key="8">
    <source>
        <dbReference type="ARBA" id="ARBA00023154"/>
    </source>
</evidence>
<comment type="function">
    <text evidence="1 12">Catalyzes the condensation of (S)-aspartate-beta-semialdehyde [(S)-ASA] and pyruvate to 4-hydroxy-tetrahydrodipicolinate (HTPA).</text>
</comment>
<evidence type="ECO:0000256" key="9">
    <source>
        <dbReference type="ARBA" id="ARBA00023239"/>
    </source>
</evidence>
<dbReference type="HAMAP" id="MF_00418">
    <property type="entry name" value="DapA"/>
    <property type="match status" value="1"/>
</dbReference>
<feature type="active site" description="Schiff-base intermediate with substrate" evidence="12 14">
    <location>
        <position position="162"/>
    </location>
</feature>
<dbReference type="Proteomes" id="UP000199006">
    <property type="component" value="Unassembled WGS sequence"/>
</dbReference>
<comment type="pathway">
    <text evidence="2 12">Amino-acid biosynthesis; L-lysine biosynthesis via DAP pathway; (S)-tetrahydrodipicolinate from L-aspartate: step 3/4.</text>
</comment>
<gene>
    <name evidence="12" type="primary">dapA</name>
    <name evidence="16" type="ORF">SAMN02983006_02307</name>
</gene>
<feature type="binding site" evidence="12 15">
    <location>
        <position position="204"/>
    </location>
    <ligand>
        <name>pyruvate</name>
        <dbReference type="ChEBI" id="CHEBI:15361"/>
    </ligand>
</feature>
<feature type="site" description="Part of a proton relay during catalysis" evidence="12">
    <location>
        <position position="107"/>
    </location>
</feature>
<dbReference type="PIRSF" id="PIRSF001365">
    <property type="entry name" value="DHDPS"/>
    <property type="match status" value="1"/>
</dbReference>
<evidence type="ECO:0000256" key="11">
    <source>
        <dbReference type="ARBA" id="ARBA00047836"/>
    </source>
</evidence>
<dbReference type="RefSeq" id="WP_089862338.1">
    <property type="nucleotide sequence ID" value="NZ_FOTI01000040.1"/>
</dbReference>
<keyword evidence="8 12" id="KW-0457">Lysine biosynthesis</keyword>